<sequence length="411" mass="46626">MYQFVFLHHDAPSRLAFASFSIEALQLSCESDPVVHNMTRKGKGIVVDVDFDLMKWDIVNTKFVIKNQELSDFVDQNLMERAKYFSKSAPSSSRNRERPRFFENQSEDEEQEEESCCENQSEDGEEEGEEEESSASEREREDGEEPESSKGSMIVSITEPSVLDCDICYEPLAAPIFQCKNGHIACSKCCQRLQNICPSCRLRISSIRCRAIEKIMESIRVSCQNNAYGCNETSMLYKLKHHHETTCVYAPCSCPFANCDYQSSVKQLPLHFDEKHPNDLRYSFEYYDKFSINLTQNVQCIVLEEDKEGDLFAITKDTSQFFGNAVVISHIIGTAVQRRHPYELDASINEPEGTSTLKIQSFTRNYVPCKSSKGKTPPSAGTSVVIPKDSLYGGCSYLRQVRLSVCIHPSI</sequence>
<gene>
    <name evidence="15" type="ORF">HS088_TW09G00832</name>
</gene>
<dbReference type="Gene3D" id="3.30.40.10">
    <property type="entry name" value="Zinc/RING finger domain, C3HC4 (zinc finger)"/>
    <property type="match status" value="1"/>
</dbReference>
<evidence type="ECO:0000256" key="3">
    <source>
        <dbReference type="ARBA" id="ARBA00009119"/>
    </source>
</evidence>
<dbReference type="GO" id="GO:0016567">
    <property type="term" value="P:protein ubiquitination"/>
    <property type="evidence" value="ECO:0007669"/>
    <property type="project" value="UniProtKB-UniPathway"/>
</dbReference>
<dbReference type="InterPro" id="IPR044286">
    <property type="entry name" value="SINL_plant"/>
</dbReference>
<reference evidence="15 16" key="1">
    <citation type="journal article" date="2020" name="Nat. Commun.">
        <title>Genome of Tripterygium wilfordii and identification of cytochrome P450 involved in triptolide biosynthesis.</title>
        <authorList>
            <person name="Tu L."/>
            <person name="Su P."/>
            <person name="Zhang Z."/>
            <person name="Gao L."/>
            <person name="Wang J."/>
            <person name="Hu T."/>
            <person name="Zhou J."/>
            <person name="Zhang Y."/>
            <person name="Zhao Y."/>
            <person name="Liu Y."/>
            <person name="Song Y."/>
            <person name="Tong Y."/>
            <person name="Lu Y."/>
            <person name="Yang J."/>
            <person name="Xu C."/>
            <person name="Jia M."/>
            <person name="Peters R.J."/>
            <person name="Huang L."/>
            <person name="Gao W."/>
        </authorList>
    </citation>
    <scope>NUCLEOTIDE SEQUENCE [LARGE SCALE GENOMIC DNA]</scope>
    <source>
        <strain evidence="16">cv. XIE 37</strain>
        <tissue evidence="15">Leaf</tissue>
    </source>
</reference>
<dbReference type="GO" id="GO:0008270">
    <property type="term" value="F:zinc ion binding"/>
    <property type="evidence" value="ECO:0007669"/>
    <property type="project" value="UniProtKB-KW"/>
</dbReference>
<evidence type="ECO:0000259" key="14">
    <source>
        <dbReference type="PROSITE" id="PS51081"/>
    </source>
</evidence>
<evidence type="ECO:0000256" key="6">
    <source>
        <dbReference type="ARBA" id="ARBA00022723"/>
    </source>
</evidence>
<comment type="similarity">
    <text evidence="3">Belongs to the SINA (Seven in absentia) family.</text>
</comment>
<evidence type="ECO:0000256" key="11">
    <source>
        <dbReference type="PROSITE-ProRule" id="PRU00455"/>
    </source>
</evidence>
<proteinExistence type="inferred from homology"/>
<evidence type="ECO:0000313" key="16">
    <source>
        <dbReference type="Proteomes" id="UP000593562"/>
    </source>
</evidence>
<name>A0A7J7D8W5_TRIWF</name>
<evidence type="ECO:0000256" key="10">
    <source>
        <dbReference type="ARBA" id="ARBA00024004"/>
    </source>
</evidence>
<dbReference type="PANTHER" id="PTHR46632:SF16">
    <property type="entry name" value="E3 UBIQUITIN-PROTEIN LIGASE SINA-LIKE 10"/>
    <property type="match status" value="1"/>
</dbReference>
<protein>
    <recommendedName>
        <fullName evidence="4">RING-type E3 ubiquitin transferase</fullName>
        <ecNumber evidence="4">2.3.2.27</ecNumber>
    </recommendedName>
</protein>
<dbReference type="GO" id="GO:0061630">
    <property type="term" value="F:ubiquitin protein ligase activity"/>
    <property type="evidence" value="ECO:0007669"/>
    <property type="project" value="UniProtKB-EC"/>
</dbReference>
<dbReference type="SUPFAM" id="SSF49599">
    <property type="entry name" value="TRAF domain-like"/>
    <property type="match status" value="1"/>
</dbReference>
<dbReference type="EMBL" id="JAAARO010000009">
    <property type="protein sequence ID" value="KAF5742772.1"/>
    <property type="molecule type" value="Genomic_DNA"/>
</dbReference>
<keyword evidence="5" id="KW-0808">Transferase</keyword>
<evidence type="ECO:0000256" key="4">
    <source>
        <dbReference type="ARBA" id="ARBA00012483"/>
    </source>
</evidence>
<dbReference type="Pfam" id="PF21361">
    <property type="entry name" value="Sina_ZnF"/>
    <property type="match status" value="1"/>
</dbReference>
<dbReference type="Pfam" id="PF21362">
    <property type="entry name" value="Sina_RING"/>
    <property type="match status" value="1"/>
</dbReference>
<organism evidence="15 16">
    <name type="scientific">Tripterygium wilfordii</name>
    <name type="common">Thunder God vine</name>
    <dbReference type="NCBI Taxonomy" id="458696"/>
    <lineage>
        <taxon>Eukaryota</taxon>
        <taxon>Viridiplantae</taxon>
        <taxon>Streptophyta</taxon>
        <taxon>Embryophyta</taxon>
        <taxon>Tracheophyta</taxon>
        <taxon>Spermatophyta</taxon>
        <taxon>Magnoliopsida</taxon>
        <taxon>eudicotyledons</taxon>
        <taxon>Gunneridae</taxon>
        <taxon>Pentapetalae</taxon>
        <taxon>rosids</taxon>
        <taxon>fabids</taxon>
        <taxon>Celastrales</taxon>
        <taxon>Celastraceae</taxon>
        <taxon>Tripterygium</taxon>
    </lineage>
</organism>
<dbReference type="CDD" id="cd16571">
    <property type="entry name" value="RING-HC_SIAHs"/>
    <property type="match status" value="1"/>
</dbReference>
<dbReference type="InterPro" id="IPR013010">
    <property type="entry name" value="Znf_SIAH"/>
</dbReference>
<dbReference type="AlphaFoldDB" id="A0A7J7D8W5"/>
<keyword evidence="6" id="KW-0479">Metal-binding</keyword>
<dbReference type="InParanoid" id="A0A7J7D8W5"/>
<comment type="caution">
    <text evidence="15">The sequence shown here is derived from an EMBL/GenBank/DDBJ whole genome shotgun (WGS) entry which is preliminary data.</text>
</comment>
<comment type="catalytic activity">
    <reaction evidence="1">
        <text>S-ubiquitinyl-[E2 ubiquitin-conjugating enzyme]-L-cysteine + [acceptor protein]-L-lysine = [E2 ubiquitin-conjugating enzyme]-L-cysteine + N(6)-ubiquitinyl-[acceptor protein]-L-lysine.</text>
        <dbReference type="EC" id="2.3.2.27"/>
    </reaction>
</comment>
<keyword evidence="16" id="KW-1185">Reference proteome</keyword>
<evidence type="ECO:0000256" key="1">
    <source>
        <dbReference type="ARBA" id="ARBA00000900"/>
    </source>
</evidence>
<feature type="domain" description="RING-type" evidence="13">
    <location>
        <begin position="165"/>
        <end position="201"/>
    </location>
</feature>
<dbReference type="InterPro" id="IPR013083">
    <property type="entry name" value="Znf_RING/FYVE/PHD"/>
</dbReference>
<feature type="compositionally biased region" description="Acidic residues" evidence="12">
    <location>
        <begin position="105"/>
        <end position="134"/>
    </location>
</feature>
<dbReference type="PROSITE" id="PS50089">
    <property type="entry name" value="ZF_RING_2"/>
    <property type="match status" value="1"/>
</dbReference>
<evidence type="ECO:0000256" key="9">
    <source>
        <dbReference type="ARBA" id="ARBA00022833"/>
    </source>
</evidence>
<dbReference type="Proteomes" id="UP000593562">
    <property type="component" value="Unassembled WGS sequence"/>
</dbReference>
<dbReference type="PROSITE" id="PS51081">
    <property type="entry name" value="ZF_SIAH"/>
    <property type="match status" value="1"/>
</dbReference>
<evidence type="ECO:0000259" key="13">
    <source>
        <dbReference type="PROSITE" id="PS50089"/>
    </source>
</evidence>
<dbReference type="InterPro" id="IPR049548">
    <property type="entry name" value="Sina-like_RING"/>
</dbReference>
<evidence type="ECO:0000313" key="15">
    <source>
        <dbReference type="EMBL" id="KAF5742772.1"/>
    </source>
</evidence>
<dbReference type="InterPro" id="IPR001841">
    <property type="entry name" value="Znf_RING"/>
</dbReference>
<evidence type="ECO:0000256" key="2">
    <source>
        <dbReference type="ARBA" id="ARBA00004906"/>
    </source>
</evidence>
<comment type="function">
    <text evidence="10">E3 ubiquitin-protein ligase that mediates ubiquitination and subsequent proteasomal degradation of target proteins. E3 ubiquitin ligases accept ubiquitin from an E2 ubiquitin-conjugating enzyme in the form of a thioester and then directly transfers the ubiquitin to targeted substrates. It probably triggers the ubiquitin-mediated degradation of different substrates.</text>
</comment>
<keyword evidence="8" id="KW-0833">Ubl conjugation pathway</keyword>
<accession>A0A7J7D8W5</accession>
<comment type="pathway">
    <text evidence="2">Protein modification; protein ubiquitination.</text>
</comment>
<dbReference type="EC" id="2.3.2.27" evidence="4"/>
<evidence type="ECO:0000256" key="7">
    <source>
        <dbReference type="ARBA" id="ARBA00022771"/>
    </source>
</evidence>
<dbReference type="PANTHER" id="PTHR46632">
    <property type="entry name" value="E3 UBIQUITIN-PROTEIN LIGASE SINA-LIKE 4"/>
    <property type="match status" value="1"/>
</dbReference>
<feature type="domain" description="SIAH-type" evidence="14">
    <location>
        <begin position="218"/>
        <end position="277"/>
    </location>
</feature>
<keyword evidence="7 11" id="KW-0863">Zinc-finger</keyword>
<evidence type="ECO:0000256" key="8">
    <source>
        <dbReference type="ARBA" id="ARBA00022786"/>
    </source>
</evidence>
<feature type="region of interest" description="Disordered" evidence="12">
    <location>
        <begin position="86"/>
        <end position="153"/>
    </location>
</feature>
<evidence type="ECO:0000256" key="12">
    <source>
        <dbReference type="SAM" id="MobiDB-lite"/>
    </source>
</evidence>
<dbReference type="UniPathway" id="UPA00143"/>
<evidence type="ECO:0000256" key="5">
    <source>
        <dbReference type="ARBA" id="ARBA00022679"/>
    </source>
</evidence>
<keyword evidence="9" id="KW-0862">Zinc</keyword>